<evidence type="ECO:0000256" key="6">
    <source>
        <dbReference type="PIRSR" id="PIRSR600223-1"/>
    </source>
</evidence>
<protein>
    <recommendedName>
        <fullName evidence="4 7">Signal peptidase I</fullName>
        <ecNumber evidence="3 7">3.4.21.89</ecNumber>
    </recommendedName>
</protein>
<keyword evidence="7" id="KW-0645">Protease</keyword>
<evidence type="ECO:0000313" key="9">
    <source>
        <dbReference type="EMBL" id="RXJ74069.1"/>
    </source>
</evidence>
<dbReference type="EMBL" id="PEIB01000004">
    <property type="protein sequence ID" value="RXJ74069.1"/>
    <property type="molecule type" value="Genomic_DNA"/>
</dbReference>
<accession>A0A4Q0YXY4</accession>
<dbReference type="GO" id="GO:0016020">
    <property type="term" value="C:membrane"/>
    <property type="evidence" value="ECO:0007669"/>
    <property type="project" value="UniProtKB-SubCell"/>
</dbReference>
<sequence>MKKLYAEYRSLMVFIVLMIIFRSSFADWNHVPTSSMEPTIQIGDRILVNKMAYDLRIPLTGIKLMTFGDPERGDIVVFDSEATGNNMVKRVIGTPGDTVEMKGNVLFINGQKLNYSQQSTDGESLLFNEALNNETHTVKVNPYPTSTSSFQAVEVPSGHFLVLGDNRDNSADSRFIGFIPRGEIRGRSKTVVMSFNYDNYYIPRSNVS</sequence>
<comment type="catalytic activity">
    <reaction evidence="1 7">
        <text>Cleavage of hydrophobic, N-terminal signal or leader sequences from secreted and periplasmic proteins.</text>
        <dbReference type="EC" id="3.4.21.89"/>
    </reaction>
</comment>
<dbReference type="OrthoDB" id="9815782at2"/>
<evidence type="ECO:0000256" key="4">
    <source>
        <dbReference type="ARBA" id="ARBA00019232"/>
    </source>
</evidence>
<organism evidence="9 10">
    <name type="scientific">Veronia nyctiphanis</name>
    <dbReference type="NCBI Taxonomy" id="1278244"/>
    <lineage>
        <taxon>Bacteria</taxon>
        <taxon>Pseudomonadati</taxon>
        <taxon>Pseudomonadota</taxon>
        <taxon>Gammaproteobacteria</taxon>
        <taxon>Vibrionales</taxon>
        <taxon>Vibrionaceae</taxon>
        <taxon>Veronia</taxon>
    </lineage>
</organism>
<reference evidence="9 10" key="1">
    <citation type="submission" date="2017-10" db="EMBL/GenBank/DDBJ databases">
        <title>Nyctiphanis sp. nov., isolated from the stomach of the euphausiid Nyctiphanes simplex (Hansen, 1911) in the Gulf of California.</title>
        <authorList>
            <person name="Gomez-Gil B."/>
            <person name="Aguilar-Mendez M."/>
            <person name="Lopez-Cortes A."/>
            <person name="Gomez-Gutierrez J."/>
            <person name="Roque A."/>
            <person name="Lang E."/>
            <person name="Gonzalez-Castillo A."/>
        </authorList>
    </citation>
    <scope>NUCLEOTIDE SEQUENCE [LARGE SCALE GENOMIC DNA]</scope>
    <source>
        <strain evidence="9 10">CAIM 600</strain>
    </source>
</reference>
<dbReference type="InterPro" id="IPR000223">
    <property type="entry name" value="Pept_S26A_signal_pept_1"/>
</dbReference>
<dbReference type="Gene3D" id="2.10.109.10">
    <property type="entry name" value="Umud Fragment, subunit A"/>
    <property type="match status" value="1"/>
</dbReference>
<dbReference type="InterPro" id="IPR036286">
    <property type="entry name" value="LexA/Signal_pep-like_sf"/>
</dbReference>
<feature type="domain" description="Peptidase S26" evidence="8">
    <location>
        <begin position="10"/>
        <end position="192"/>
    </location>
</feature>
<comment type="similarity">
    <text evidence="2 7">Belongs to the peptidase S26 family.</text>
</comment>
<comment type="caution">
    <text evidence="9">The sequence shown here is derived from an EMBL/GenBank/DDBJ whole genome shotgun (WGS) entry which is preliminary data.</text>
</comment>
<feature type="active site" evidence="6">
    <location>
        <position position="89"/>
    </location>
</feature>
<evidence type="ECO:0000259" key="8">
    <source>
        <dbReference type="Pfam" id="PF10502"/>
    </source>
</evidence>
<evidence type="ECO:0000256" key="7">
    <source>
        <dbReference type="RuleBase" id="RU362042"/>
    </source>
</evidence>
<dbReference type="InterPro" id="IPR019757">
    <property type="entry name" value="Pept_S26A_signal_pept_1_Lys-AS"/>
</dbReference>
<evidence type="ECO:0000256" key="5">
    <source>
        <dbReference type="ARBA" id="ARBA00022801"/>
    </source>
</evidence>
<dbReference type="CDD" id="cd06530">
    <property type="entry name" value="S26_SPase_I"/>
    <property type="match status" value="1"/>
</dbReference>
<dbReference type="GO" id="GO:0004252">
    <property type="term" value="F:serine-type endopeptidase activity"/>
    <property type="evidence" value="ECO:0007669"/>
    <property type="project" value="InterPro"/>
</dbReference>
<dbReference type="GO" id="GO:0009003">
    <property type="term" value="F:signal peptidase activity"/>
    <property type="evidence" value="ECO:0007669"/>
    <property type="project" value="UniProtKB-EC"/>
</dbReference>
<dbReference type="InterPro" id="IPR019533">
    <property type="entry name" value="Peptidase_S26"/>
</dbReference>
<dbReference type="Pfam" id="PF10502">
    <property type="entry name" value="Peptidase_S26"/>
    <property type="match status" value="1"/>
</dbReference>
<evidence type="ECO:0000256" key="2">
    <source>
        <dbReference type="ARBA" id="ARBA00009370"/>
    </source>
</evidence>
<keyword evidence="10" id="KW-1185">Reference proteome</keyword>
<proteinExistence type="inferred from homology"/>
<dbReference type="PANTHER" id="PTHR43390">
    <property type="entry name" value="SIGNAL PEPTIDASE I"/>
    <property type="match status" value="1"/>
</dbReference>
<dbReference type="NCBIfam" id="TIGR02227">
    <property type="entry name" value="sigpep_I_bact"/>
    <property type="match status" value="1"/>
</dbReference>
<dbReference type="InterPro" id="IPR019758">
    <property type="entry name" value="Pept_S26A_signal_pept_1_CS"/>
</dbReference>
<dbReference type="PANTHER" id="PTHR43390:SF1">
    <property type="entry name" value="CHLOROPLAST PROCESSING PEPTIDASE"/>
    <property type="match status" value="1"/>
</dbReference>
<keyword evidence="5 7" id="KW-0378">Hydrolase</keyword>
<evidence type="ECO:0000256" key="1">
    <source>
        <dbReference type="ARBA" id="ARBA00000677"/>
    </source>
</evidence>
<dbReference type="PRINTS" id="PR00727">
    <property type="entry name" value="LEADERPTASE"/>
</dbReference>
<dbReference type="PROSITE" id="PS00761">
    <property type="entry name" value="SPASE_I_3"/>
    <property type="match status" value="1"/>
</dbReference>
<dbReference type="RefSeq" id="WP_129121426.1">
    <property type="nucleotide sequence ID" value="NZ_PEIB01000004.1"/>
</dbReference>
<name>A0A4Q0YXY4_9GAMM</name>
<dbReference type="PROSITE" id="PS00760">
    <property type="entry name" value="SPASE_I_2"/>
    <property type="match status" value="1"/>
</dbReference>
<dbReference type="SUPFAM" id="SSF51306">
    <property type="entry name" value="LexA/Signal peptidase"/>
    <property type="match status" value="1"/>
</dbReference>
<evidence type="ECO:0000256" key="3">
    <source>
        <dbReference type="ARBA" id="ARBA00013208"/>
    </source>
</evidence>
<dbReference type="EC" id="3.4.21.89" evidence="3 7"/>
<gene>
    <name evidence="9" type="primary">lepB</name>
    <name evidence="9" type="ORF">CS022_05355</name>
</gene>
<comment type="subcellular location">
    <subcellularLocation>
        <location evidence="7">Membrane</location>
        <topology evidence="7">Multi-pass membrane protein</topology>
    </subcellularLocation>
</comment>
<dbReference type="GO" id="GO:0006465">
    <property type="term" value="P:signal peptide processing"/>
    <property type="evidence" value="ECO:0007669"/>
    <property type="project" value="InterPro"/>
</dbReference>
<dbReference type="Proteomes" id="UP000290287">
    <property type="component" value="Unassembled WGS sequence"/>
</dbReference>
<dbReference type="AlphaFoldDB" id="A0A4Q0YXY4"/>
<feature type="active site" evidence="6">
    <location>
        <position position="35"/>
    </location>
</feature>
<evidence type="ECO:0000313" key="10">
    <source>
        <dbReference type="Proteomes" id="UP000290287"/>
    </source>
</evidence>